<evidence type="ECO:0000313" key="3">
    <source>
        <dbReference type="EMBL" id="JAT71419.1"/>
    </source>
</evidence>
<dbReference type="GO" id="GO:0006646">
    <property type="term" value="P:phosphatidylethanolamine biosynthetic process"/>
    <property type="evidence" value="ECO:0007669"/>
    <property type="project" value="TreeGrafter"/>
</dbReference>
<gene>
    <name evidence="4" type="ORF">APUTEX25_003683</name>
    <name evidence="3" type="ORF">g.19077</name>
</gene>
<dbReference type="PANTHER" id="PTHR22603:SF93">
    <property type="entry name" value="RE24176P"/>
    <property type="match status" value="1"/>
</dbReference>
<reference evidence="5" key="2">
    <citation type="journal article" date="2018" name="Algal Res.">
        <title>Characterization of plant carbon substrate utilization by Auxenochlorella protothecoides.</title>
        <authorList>
            <person name="Vogler B.W."/>
            <person name="Starkenburg S.R."/>
            <person name="Sudasinghe N."/>
            <person name="Schambach J.Y."/>
            <person name="Rollin J.A."/>
            <person name="Pattathil S."/>
            <person name="Barry A.N."/>
        </authorList>
    </citation>
    <scope>NUCLEOTIDE SEQUENCE [LARGE SCALE GENOMIC DNA]</scope>
    <source>
        <strain evidence="5">UTEX 25</strain>
    </source>
</reference>
<dbReference type="GO" id="GO:0005737">
    <property type="term" value="C:cytoplasm"/>
    <property type="evidence" value="ECO:0007669"/>
    <property type="project" value="TreeGrafter"/>
</dbReference>
<organism evidence="3">
    <name type="scientific">Auxenochlorella protothecoides</name>
    <name type="common">Green microalga</name>
    <name type="synonym">Chlorella protothecoides</name>
    <dbReference type="NCBI Taxonomy" id="3075"/>
    <lineage>
        <taxon>Eukaryota</taxon>
        <taxon>Viridiplantae</taxon>
        <taxon>Chlorophyta</taxon>
        <taxon>core chlorophytes</taxon>
        <taxon>Trebouxiophyceae</taxon>
        <taxon>Chlorellales</taxon>
        <taxon>Chlorellaceae</taxon>
        <taxon>Auxenochlorella</taxon>
    </lineage>
</organism>
<reference evidence="4" key="3">
    <citation type="submission" date="2018-10" db="EMBL/GenBank/DDBJ databases">
        <authorList>
            <person name="Hovde B."/>
            <person name="Zhang X."/>
        </authorList>
    </citation>
    <scope>NUCLEOTIDE SEQUENCE [LARGE SCALE GENOMIC DNA]</scope>
    <source>
        <strain evidence="4">UTEX 25</strain>
    </source>
</reference>
<name>A0A1D1ZWW3_AUXPR</name>
<sequence length="446" mass="47794">MSDPAWSPDARGKTLTRLNSRRVLDNPSRELGPVFNTIPGWAEVDTSTVVTERISGAMTNLVFRSTCPTAEAYPTVIVRLFGPGNSLFSQKEERDVFLLAGQTGIGPRCLVEFEGGRVEEFIPGATLSAATMRAPEIVQLTATALAVFHVRMTAQRAARGAVGANDQPAIFRRIGKWHATATGLAPALLQELGLEDVMDEVAQLRRYHESTFPLWLGFCHNDLQYGNMLLCPGRDASPQGSPAGPAEESATPPGSPRAVLASGDALGLSYPSADPGLAAAAGGGDATPEPGSPPSPRAATEHIRLIDYEYATLNDVAFDVANHWCEYAADYHSGEAHVLDFAALPGDEQKAAFAEAYADAMLAQAAAGAGRLAERVCAGEVDAGCREHGALARLLVQKAEAYVPLSHLKWGLWGVMQAQTSDVDFDYLEYARQRIAQYHATKTRYL</sequence>
<dbReference type="Gene3D" id="3.90.1200.10">
    <property type="match status" value="2"/>
</dbReference>
<evidence type="ECO:0000313" key="4">
    <source>
        <dbReference type="EMBL" id="RMZ52540.1"/>
    </source>
</evidence>
<dbReference type="Pfam" id="PF01633">
    <property type="entry name" value="Choline_kinase"/>
    <property type="match status" value="1"/>
</dbReference>
<proteinExistence type="inferred from homology"/>
<evidence type="ECO:0000313" key="5">
    <source>
        <dbReference type="Proteomes" id="UP000279271"/>
    </source>
</evidence>
<accession>A0A1D1ZWW3</accession>
<reference evidence="4" key="4">
    <citation type="submission" date="2018-11" db="EMBL/GenBank/DDBJ databases">
        <title>Characterization of plant carbon substrate utilization by Auxenochlorella protothecoides.</title>
        <authorList>
            <person name="Vogler B.W."/>
            <person name="Starkenburg S.R."/>
            <person name="Sudasinghe N."/>
            <person name="Schambach J.Y."/>
            <person name="Rollin J.A."/>
            <person name="Pattathil S."/>
            <person name="Barry A.N."/>
        </authorList>
    </citation>
    <scope>NUCLEOTIDE SEQUENCE [LARGE SCALE GENOMIC DNA]</scope>
    <source>
        <strain evidence="4">UTEX 25</strain>
    </source>
</reference>
<dbReference type="SUPFAM" id="SSF56112">
    <property type="entry name" value="Protein kinase-like (PK-like)"/>
    <property type="match status" value="1"/>
</dbReference>
<feature type="region of interest" description="Disordered" evidence="2">
    <location>
        <begin position="236"/>
        <end position="258"/>
    </location>
</feature>
<dbReference type="EMBL" id="GDKF01007203">
    <property type="protein sequence ID" value="JAT71419.1"/>
    <property type="molecule type" value="Transcribed_RNA"/>
</dbReference>
<reference evidence="3" key="1">
    <citation type="submission" date="2015-08" db="EMBL/GenBank/DDBJ databases">
        <authorList>
            <person name="Babu N.S."/>
            <person name="Beckwith C.J."/>
            <person name="Beseler K.G."/>
            <person name="Brison A."/>
            <person name="Carone J.V."/>
            <person name="Caskin T.P."/>
            <person name="Diamond M."/>
            <person name="Durham M.E."/>
            <person name="Foxe J.M."/>
            <person name="Go M."/>
            <person name="Henderson B.A."/>
            <person name="Jones I.B."/>
            <person name="McGettigan J.A."/>
            <person name="Micheletti S.J."/>
            <person name="Nasrallah M.E."/>
            <person name="Ortiz D."/>
            <person name="Piller C.R."/>
            <person name="Privatt S.R."/>
            <person name="Schneider S.L."/>
            <person name="Sharp S."/>
            <person name="Smith T.C."/>
            <person name="Stanton J.D."/>
            <person name="Ullery H.E."/>
            <person name="Wilson R.J."/>
            <person name="Serrano M.G."/>
            <person name="Buck G."/>
            <person name="Lee V."/>
            <person name="Wang Y."/>
            <person name="Carvalho R."/>
            <person name="Voegtly L."/>
            <person name="Shi R."/>
            <person name="Duckworth R."/>
            <person name="Johnson A."/>
            <person name="Loviza R."/>
            <person name="Walstead R."/>
            <person name="Shah Z."/>
            <person name="Kiflezghi M."/>
            <person name="Wade K."/>
            <person name="Ball S.L."/>
            <person name="Bradley K.W."/>
            <person name="Asai D.J."/>
            <person name="Bowman C.A."/>
            <person name="Russell D.A."/>
            <person name="Pope W.H."/>
            <person name="Jacobs-Sera D."/>
            <person name="Hendrix R.W."/>
            <person name="Hatfull G.F."/>
        </authorList>
    </citation>
    <scope>NUCLEOTIDE SEQUENCE</scope>
</reference>
<dbReference type="PANTHER" id="PTHR22603">
    <property type="entry name" value="CHOLINE/ETHANOALAMINE KINASE"/>
    <property type="match status" value="1"/>
</dbReference>
<evidence type="ECO:0008006" key="6">
    <source>
        <dbReference type="Google" id="ProtNLM"/>
    </source>
</evidence>
<evidence type="ECO:0000256" key="1">
    <source>
        <dbReference type="ARBA" id="ARBA00038211"/>
    </source>
</evidence>
<dbReference type="Proteomes" id="UP000279271">
    <property type="component" value="Unassembled WGS sequence"/>
</dbReference>
<dbReference type="EMBL" id="QOKY01000204">
    <property type="protein sequence ID" value="RMZ52540.1"/>
    <property type="molecule type" value="Genomic_DNA"/>
</dbReference>
<dbReference type="Gene3D" id="3.30.200.20">
    <property type="entry name" value="Phosphorylase Kinase, domain 1"/>
    <property type="match status" value="1"/>
</dbReference>
<protein>
    <recommendedName>
        <fullName evidence="6">Choline/ethanolamine kinase</fullName>
    </recommendedName>
</protein>
<feature type="region of interest" description="Disordered" evidence="2">
    <location>
        <begin position="277"/>
        <end position="298"/>
    </location>
</feature>
<dbReference type="AlphaFoldDB" id="A0A1D1ZWW3"/>
<comment type="similarity">
    <text evidence="1">Belongs to the choline/ethanolamine kinase family.</text>
</comment>
<dbReference type="GO" id="GO:0004103">
    <property type="term" value="F:choline kinase activity"/>
    <property type="evidence" value="ECO:0007669"/>
    <property type="project" value="TreeGrafter"/>
</dbReference>
<evidence type="ECO:0000256" key="2">
    <source>
        <dbReference type="SAM" id="MobiDB-lite"/>
    </source>
</evidence>
<dbReference type="GO" id="GO:0004305">
    <property type="term" value="F:ethanolamine kinase activity"/>
    <property type="evidence" value="ECO:0007669"/>
    <property type="project" value="TreeGrafter"/>
</dbReference>
<dbReference type="InterPro" id="IPR011009">
    <property type="entry name" value="Kinase-like_dom_sf"/>
</dbReference>